<evidence type="ECO:0000256" key="1">
    <source>
        <dbReference type="SAM" id="MobiDB-lite"/>
    </source>
</evidence>
<evidence type="ECO:0000313" key="3">
    <source>
        <dbReference type="EMBL" id="CAK0813587.1"/>
    </source>
</evidence>
<dbReference type="Proteomes" id="UP001189429">
    <property type="component" value="Unassembled WGS sequence"/>
</dbReference>
<dbReference type="Pfam" id="PF03476">
    <property type="entry name" value="MOSC_N"/>
    <property type="match status" value="1"/>
</dbReference>
<name>A0ABN9R789_9DINO</name>
<feature type="compositionally biased region" description="Basic residues" evidence="1">
    <location>
        <begin position="321"/>
        <end position="336"/>
    </location>
</feature>
<dbReference type="EMBL" id="CAUYUJ010005422">
    <property type="protein sequence ID" value="CAK0813587.1"/>
    <property type="molecule type" value="Genomic_DNA"/>
</dbReference>
<dbReference type="InterPro" id="IPR005302">
    <property type="entry name" value="MoCF_Sase_C"/>
</dbReference>
<feature type="domain" description="MOSC" evidence="2">
    <location>
        <begin position="156"/>
        <end position="349"/>
    </location>
</feature>
<dbReference type="SUPFAM" id="SSF141673">
    <property type="entry name" value="MOSC N-terminal domain-like"/>
    <property type="match status" value="1"/>
</dbReference>
<evidence type="ECO:0000313" key="4">
    <source>
        <dbReference type="Proteomes" id="UP001189429"/>
    </source>
</evidence>
<dbReference type="Pfam" id="PF03473">
    <property type="entry name" value="MOSC"/>
    <property type="match status" value="1"/>
</dbReference>
<evidence type="ECO:0000259" key="2">
    <source>
        <dbReference type="PROSITE" id="PS51340"/>
    </source>
</evidence>
<feature type="region of interest" description="Disordered" evidence="1">
    <location>
        <begin position="313"/>
        <end position="336"/>
    </location>
</feature>
<dbReference type="InterPro" id="IPR005303">
    <property type="entry name" value="MOCOS_middle"/>
</dbReference>
<organism evidence="3 4">
    <name type="scientific">Prorocentrum cordatum</name>
    <dbReference type="NCBI Taxonomy" id="2364126"/>
    <lineage>
        <taxon>Eukaryota</taxon>
        <taxon>Sar</taxon>
        <taxon>Alveolata</taxon>
        <taxon>Dinophyceae</taxon>
        <taxon>Prorocentrales</taxon>
        <taxon>Prorocentraceae</taxon>
        <taxon>Prorocentrum</taxon>
    </lineage>
</organism>
<dbReference type="PROSITE" id="PS51340">
    <property type="entry name" value="MOSC"/>
    <property type="match status" value="1"/>
</dbReference>
<sequence>MAMRARFISVPAAPRVFGLPLREARGAVDADKNLASQIFFERPASTAPSWHPFPKRQGRRGYGHQSCPQARPPATRVLHLAVEPRLALIRPELDDHLSPAARLELRAPGMQDLRVPSPSAEADRIEVGLWDTPGVALDCGQQAAEWLGHLLGRGGLRLAHLSVGPGGAGARPREPCREPHWNGGAEANSVYYPGSRVGFADSTLGTLLSASSIDDLNRRAPKGAKLLAPQNFRMNVIVSGTRPNEEEMWKGFCIGTVSGFVTSKLCSRCTATNVDPETGTKLPSVGQPLRLLSRYRGLGQVWRMDGRHRGPAFGVNFGGSAKKRRHQRRRSRHARRAPWHWRQDVLMATRARRLFLVAGRASTTHEEEEHEVRATPRAHQTSCRPSRGLFGMGRQRWCTSPPTPRGARPRGGRRAPAVLPTGQAPTRAVATEREQ</sequence>
<feature type="compositionally biased region" description="Basic residues" evidence="1">
    <location>
        <begin position="53"/>
        <end position="62"/>
    </location>
</feature>
<comment type="caution">
    <text evidence="3">The sequence shown here is derived from an EMBL/GenBank/DDBJ whole genome shotgun (WGS) entry which is preliminary data.</text>
</comment>
<keyword evidence="4" id="KW-1185">Reference proteome</keyword>
<feature type="region of interest" description="Disordered" evidence="1">
    <location>
        <begin position="363"/>
        <end position="435"/>
    </location>
</feature>
<dbReference type="PANTHER" id="PTHR14237">
    <property type="entry name" value="MOLYBDOPTERIN COFACTOR SULFURASE MOSC"/>
    <property type="match status" value="1"/>
</dbReference>
<feature type="compositionally biased region" description="Basic and acidic residues" evidence="1">
    <location>
        <begin position="363"/>
        <end position="374"/>
    </location>
</feature>
<protein>
    <recommendedName>
        <fullName evidence="2">MOSC domain-containing protein</fullName>
    </recommendedName>
</protein>
<proteinExistence type="predicted"/>
<reference evidence="3" key="1">
    <citation type="submission" date="2023-10" db="EMBL/GenBank/DDBJ databases">
        <authorList>
            <person name="Chen Y."/>
            <person name="Shah S."/>
            <person name="Dougan E. K."/>
            <person name="Thang M."/>
            <person name="Chan C."/>
        </authorList>
    </citation>
    <scope>NUCLEOTIDE SEQUENCE [LARGE SCALE GENOMIC DNA]</scope>
</reference>
<gene>
    <name evidence="3" type="ORF">PCOR1329_LOCUS17454</name>
</gene>
<feature type="region of interest" description="Disordered" evidence="1">
    <location>
        <begin position="46"/>
        <end position="71"/>
    </location>
</feature>
<dbReference type="PANTHER" id="PTHR14237:SF19">
    <property type="entry name" value="MITOCHONDRIAL AMIDOXIME REDUCING COMPONENT 1"/>
    <property type="match status" value="1"/>
</dbReference>
<accession>A0ABN9R789</accession>